<dbReference type="GO" id="GO:0003954">
    <property type="term" value="F:NADH dehydrogenase activity"/>
    <property type="evidence" value="ECO:0007669"/>
    <property type="project" value="TreeGrafter"/>
</dbReference>
<keyword evidence="4" id="KW-0408">Iron</keyword>
<name>A0A0P7ZDW4_9EURY</name>
<dbReference type="Pfam" id="PF04879">
    <property type="entry name" value="Molybdop_Fe4S4"/>
    <property type="match status" value="1"/>
</dbReference>
<dbReference type="GO" id="GO:0022904">
    <property type="term" value="P:respiratory electron transport chain"/>
    <property type="evidence" value="ECO:0007669"/>
    <property type="project" value="TreeGrafter"/>
</dbReference>
<dbReference type="GO" id="GO:0046872">
    <property type="term" value="F:metal ion binding"/>
    <property type="evidence" value="ECO:0007669"/>
    <property type="project" value="UniProtKB-KW"/>
</dbReference>
<accession>A0A0P7ZDW4</accession>
<dbReference type="Gene3D" id="2.20.25.90">
    <property type="entry name" value="ADC-like domains"/>
    <property type="match status" value="1"/>
</dbReference>
<organism evidence="7 8">
    <name type="scientific">Candidatus Methanoperedens nitratireducens</name>
    <dbReference type="NCBI Taxonomy" id="1392998"/>
    <lineage>
        <taxon>Archaea</taxon>
        <taxon>Methanobacteriati</taxon>
        <taxon>Methanobacteriota</taxon>
        <taxon>Stenosarchaea group</taxon>
        <taxon>Methanomicrobia</taxon>
        <taxon>Methanosarcinales</taxon>
        <taxon>ANME-2 cluster</taxon>
        <taxon>Candidatus Methanoperedentaceae</taxon>
        <taxon>Candidatus Methanoperedens</taxon>
    </lineage>
</organism>
<protein>
    <submittedName>
        <fullName evidence="7">Formate dehydrogenase, alpha subunit</fullName>
        <ecNumber evidence="7">1.2.99.-</ecNumber>
    </submittedName>
</protein>
<reference evidence="7 8" key="1">
    <citation type="submission" date="2015-09" db="EMBL/GenBank/DDBJ databases">
        <title>A metagenomics-based metabolic model of nitrate-dependent anaerobic oxidation of methane by Methanoperedens-like archaea.</title>
        <authorList>
            <person name="Arshad A."/>
            <person name="Speth D.R."/>
            <person name="De Graaf R.M."/>
            <person name="Op Den Camp H.J."/>
            <person name="Jetten M.S."/>
            <person name="Welte C.U."/>
        </authorList>
    </citation>
    <scope>NUCLEOTIDE SEQUENCE [LARGE SCALE GENOMIC DNA]</scope>
</reference>
<evidence type="ECO:0000313" key="7">
    <source>
        <dbReference type="EMBL" id="KPQ42892.1"/>
    </source>
</evidence>
<dbReference type="PANTHER" id="PTHR43105">
    <property type="entry name" value="RESPIRATORY NITRATE REDUCTASE"/>
    <property type="match status" value="1"/>
</dbReference>
<dbReference type="EMBL" id="LKCM01000199">
    <property type="protein sequence ID" value="KPQ42892.1"/>
    <property type="molecule type" value="Genomic_DNA"/>
</dbReference>
<feature type="domain" description="4Fe-4S Mo/W bis-MGD-type" evidence="6">
    <location>
        <begin position="3"/>
        <end position="54"/>
    </location>
</feature>
<dbReference type="Proteomes" id="UP000050360">
    <property type="component" value="Unassembled WGS sequence"/>
</dbReference>
<keyword evidence="3 7" id="KW-0560">Oxidoreductase</keyword>
<dbReference type="InterPro" id="IPR006963">
    <property type="entry name" value="Mopterin_OxRdtase_4Fe-4S_dom"/>
</dbReference>
<comment type="caution">
    <text evidence="7">The sequence shown here is derived from an EMBL/GenBank/DDBJ whole genome shotgun (WGS) entry which is preliminary data.</text>
</comment>
<evidence type="ECO:0000256" key="1">
    <source>
        <dbReference type="ARBA" id="ARBA00022485"/>
    </source>
</evidence>
<keyword evidence="1" id="KW-0004">4Fe-4S</keyword>
<dbReference type="PANTHER" id="PTHR43105:SF14">
    <property type="entry name" value="FORMATE DEHYDROGENASE H"/>
    <property type="match status" value="1"/>
</dbReference>
<dbReference type="GO" id="GO:0051539">
    <property type="term" value="F:4 iron, 4 sulfur cluster binding"/>
    <property type="evidence" value="ECO:0007669"/>
    <property type="project" value="UniProtKB-KW"/>
</dbReference>
<dbReference type="AlphaFoldDB" id="A0A0P7ZDW4"/>
<keyword evidence="5" id="KW-0411">Iron-sulfur</keyword>
<proteinExistence type="predicted"/>
<evidence type="ECO:0000256" key="5">
    <source>
        <dbReference type="ARBA" id="ARBA00023014"/>
    </source>
</evidence>
<dbReference type="EC" id="1.2.99.-" evidence="7"/>
<dbReference type="InterPro" id="IPR050123">
    <property type="entry name" value="Prok_molybdopt-oxidoreductase"/>
</dbReference>
<evidence type="ECO:0000256" key="3">
    <source>
        <dbReference type="ARBA" id="ARBA00023002"/>
    </source>
</evidence>
<gene>
    <name evidence="7" type="ORF">MPEBLZ_02574</name>
</gene>
<evidence type="ECO:0000256" key="2">
    <source>
        <dbReference type="ARBA" id="ARBA00022723"/>
    </source>
</evidence>
<evidence type="ECO:0000313" key="8">
    <source>
        <dbReference type="Proteomes" id="UP000050360"/>
    </source>
</evidence>
<dbReference type="GO" id="GO:0016020">
    <property type="term" value="C:membrane"/>
    <property type="evidence" value="ECO:0007669"/>
    <property type="project" value="TreeGrafter"/>
</dbReference>
<evidence type="ECO:0000256" key="4">
    <source>
        <dbReference type="ARBA" id="ARBA00023004"/>
    </source>
</evidence>
<dbReference type="SMART" id="SM00926">
    <property type="entry name" value="Molybdop_Fe4S4"/>
    <property type="match status" value="1"/>
</dbReference>
<evidence type="ECO:0000259" key="6">
    <source>
        <dbReference type="SMART" id="SM00926"/>
    </source>
</evidence>
<dbReference type="SUPFAM" id="SSF53706">
    <property type="entry name" value="Formate dehydrogenase/DMSO reductase, domains 1-3"/>
    <property type="match status" value="1"/>
</dbReference>
<sequence>MSDNVYSTICTGCNFGCGLYIRENDALKVDFRKSSPANAGKLCRFGMSLPRFYKPVKSIVDGKETTLDEAAKEAAKRISGSKGSVAFLSTGNTTGEEILAFQKIAESYLCTGANFEALPKDTYQTVSVGIPYSEIEAAKHIMLFIDPYEQYPLIVRRLLLAKNKGAKITAVWWKDLPLADENIRPNDVSKLQLTKDSVIIADFHPLSDIEQVKSVLSLARNAEAKVTFLKPFANSTGAYILSKDAKQKSLAQLIDDINKGTIKTLFALESDPSVLMPPETLSKLTNLIIQTGQEVSAKANVILAHEPLYKKKGTLINNEGRAQALGGAGTNGLDALGIIAGAKFDFNVLHESVKKAIGITAVDEFTIPKYDRPAYGTIQAAPKPLEAKPVLIDVYNPFMWNSLADDNDFVELNLNTVRALKLFKGGTLKIKSNGSAIEKKFRVAPVQDNVLLTGKRFGIEKGIITPVEISR</sequence>
<keyword evidence="2" id="KW-0479">Metal-binding</keyword>